<evidence type="ECO:0000259" key="3">
    <source>
        <dbReference type="Pfam" id="PF16344"/>
    </source>
</evidence>
<organism evidence="4 5">
    <name type="scientific">Algoriphagus aquimarinus</name>
    <dbReference type="NCBI Taxonomy" id="237018"/>
    <lineage>
        <taxon>Bacteria</taxon>
        <taxon>Pseudomonadati</taxon>
        <taxon>Bacteroidota</taxon>
        <taxon>Cytophagia</taxon>
        <taxon>Cytophagales</taxon>
        <taxon>Cyclobacteriaceae</taxon>
        <taxon>Algoriphagus</taxon>
    </lineage>
</organism>
<dbReference type="InterPro" id="IPR032508">
    <property type="entry name" value="FecR_C"/>
</dbReference>
<evidence type="ECO:0000259" key="2">
    <source>
        <dbReference type="Pfam" id="PF04773"/>
    </source>
</evidence>
<dbReference type="EMBL" id="FOKK01000016">
    <property type="protein sequence ID" value="SFB52307.1"/>
    <property type="molecule type" value="Genomic_DNA"/>
</dbReference>
<accession>A0A1I1BQ99</accession>
<dbReference type="AlphaFoldDB" id="A0A1I1BQ99"/>
<dbReference type="Gene3D" id="3.55.50.30">
    <property type="match status" value="1"/>
</dbReference>
<dbReference type="Proteomes" id="UP000198790">
    <property type="component" value="Unassembled WGS sequence"/>
</dbReference>
<proteinExistence type="predicted"/>
<dbReference type="PANTHER" id="PTHR30273:SF2">
    <property type="entry name" value="PROTEIN FECR"/>
    <property type="match status" value="1"/>
</dbReference>
<reference evidence="4 5" key="1">
    <citation type="submission" date="2016-10" db="EMBL/GenBank/DDBJ databases">
        <authorList>
            <person name="de Groot N.N."/>
        </authorList>
    </citation>
    <scope>NUCLEOTIDE SEQUENCE [LARGE SCALE GENOMIC DNA]</scope>
    <source>
        <strain evidence="4 5">DSM 23399</strain>
    </source>
</reference>
<dbReference type="Gene3D" id="2.60.120.1440">
    <property type="match status" value="1"/>
</dbReference>
<dbReference type="PANTHER" id="PTHR30273">
    <property type="entry name" value="PERIPLASMIC SIGNAL SENSOR AND SIGMA FACTOR ACTIVATOR FECR-RELATED"/>
    <property type="match status" value="1"/>
</dbReference>
<dbReference type="Pfam" id="PF04773">
    <property type="entry name" value="FecR"/>
    <property type="match status" value="1"/>
</dbReference>
<keyword evidence="5" id="KW-1185">Reference proteome</keyword>
<dbReference type="InterPro" id="IPR006860">
    <property type="entry name" value="FecR"/>
</dbReference>
<evidence type="ECO:0000313" key="5">
    <source>
        <dbReference type="Proteomes" id="UP000198790"/>
    </source>
</evidence>
<feature type="transmembrane region" description="Helical" evidence="1">
    <location>
        <begin position="96"/>
        <end position="115"/>
    </location>
</feature>
<dbReference type="OrthoDB" id="1099916at2"/>
<dbReference type="GO" id="GO:0016989">
    <property type="term" value="F:sigma factor antagonist activity"/>
    <property type="evidence" value="ECO:0007669"/>
    <property type="project" value="TreeGrafter"/>
</dbReference>
<keyword evidence="1" id="KW-1133">Transmembrane helix</keyword>
<protein>
    <submittedName>
        <fullName evidence="4">Ferric-dicitrate binding protein FerR, regulates iron transport through sigma-19</fullName>
    </submittedName>
</protein>
<gene>
    <name evidence="4" type="ORF">SAMN04489723_11625</name>
</gene>
<dbReference type="InterPro" id="IPR012373">
    <property type="entry name" value="Ferrdict_sens_TM"/>
</dbReference>
<dbReference type="PIRSF" id="PIRSF018266">
    <property type="entry name" value="FecR"/>
    <property type="match status" value="1"/>
</dbReference>
<name>A0A1I1BQ99_9BACT</name>
<dbReference type="STRING" id="237018.SAMN04489723_11625"/>
<sequence length="347" mass="39739">MDSELLKRFFEGKCDPHEVHQILVWINSQEGGHDIEDAYLNFKDDKKLDPIVSDLVLERIHKELKLEEDGNRKGSLSKKKKVISNDKRRGAFDKNWFKLGVAAVLVFGFVLTVYWTDNRLGLEEKVAVVSQVEYIIREVGPGQKLTLKLTDGSVVILNSNSQLKFPKNFDGATRDVYLEGEAFFDVYRDELKPFVVHSKFVETSVLGTSFVVNENLLAGKVQVSVLTGKVRVTEQENFGKDRKVVLAPMDAVRFNDKTGAFETKKVGYDEVFAWKDNVLFFDNTQFSEVVIELENWFGVKIDVQKNIKNRKDYSGRFDNESLEMILTGLAFTYGFEFEIISNKVIIY</sequence>
<feature type="domain" description="Protein FecR C-terminal" evidence="3">
    <location>
        <begin position="279"/>
        <end position="346"/>
    </location>
</feature>
<keyword evidence="1" id="KW-0472">Membrane</keyword>
<evidence type="ECO:0000256" key="1">
    <source>
        <dbReference type="SAM" id="Phobius"/>
    </source>
</evidence>
<dbReference type="Pfam" id="PF16344">
    <property type="entry name" value="FecR_C"/>
    <property type="match status" value="1"/>
</dbReference>
<evidence type="ECO:0000313" key="4">
    <source>
        <dbReference type="EMBL" id="SFB52307.1"/>
    </source>
</evidence>
<feature type="domain" description="FecR protein" evidence="2">
    <location>
        <begin position="139"/>
        <end position="231"/>
    </location>
</feature>
<dbReference type="RefSeq" id="WP_092899767.1">
    <property type="nucleotide sequence ID" value="NZ_FOKK01000016.1"/>
</dbReference>
<keyword evidence="1" id="KW-0812">Transmembrane</keyword>